<dbReference type="EMBL" id="JARTCD010000008">
    <property type="protein sequence ID" value="KAJ8661379.1"/>
    <property type="molecule type" value="Genomic_DNA"/>
</dbReference>
<proteinExistence type="predicted"/>
<sequence length="384" mass="43983">MTIIRPHANLYHRRRIMQRSTGELGFYAVSHVWGNAGNNMWDVGSFIHENGRPVKPIPMRPEKRNTLLALLRAHPDSYWWIDVLCVRMDTPLVIMRDIYAHCNSCIILLDCHPNTIQRLSDPCIEKMWHAINSIRDAYTFGHPPHAKAQVSEFARTYQKELDALSTLAHCQWWNRVWTWQEVVLPGWGFMIAEQSGGEEIHNAVDLFALKEMARMIHEMSYSFGAECAIVSLFRGTTQLHKMWHELSTTAAADIGHPVMVETKLDCNNNCSPLDLLFMFAQSSRRCMDPTDYVYGVLGLLQMDIPRMNDPHAVWTYFLSQVEDLVASSSHDHHHRHHCSGIHTTTITLSERAKKFDLSKADNMADVYGGLLYVEYASSSSLQDT</sequence>
<organism evidence="2 3">
    <name type="scientific">Lichtheimia ornata</name>
    <dbReference type="NCBI Taxonomy" id="688661"/>
    <lineage>
        <taxon>Eukaryota</taxon>
        <taxon>Fungi</taxon>
        <taxon>Fungi incertae sedis</taxon>
        <taxon>Mucoromycota</taxon>
        <taxon>Mucoromycotina</taxon>
        <taxon>Mucoromycetes</taxon>
        <taxon>Mucorales</taxon>
        <taxon>Lichtheimiaceae</taxon>
        <taxon>Lichtheimia</taxon>
    </lineage>
</organism>
<name>A0AAD7V979_9FUNG</name>
<dbReference type="PANTHER" id="PTHR24148">
    <property type="entry name" value="ANKYRIN REPEAT DOMAIN-CONTAINING PROTEIN 39 HOMOLOG-RELATED"/>
    <property type="match status" value="1"/>
</dbReference>
<dbReference type="PANTHER" id="PTHR24148:SF64">
    <property type="entry name" value="HETEROKARYON INCOMPATIBILITY DOMAIN-CONTAINING PROTEIN"/>
    <property type="match status" value="1"/>
</dbReference>
<dbReference type="GeneID" id="83210061"/>
<dbReference type="InterPro" id="IPR052895">
    <property type="entry name" value="HetReg/Transcr_Mod"/>
</dbReference>
<dbReference type="AlphaFoldDB" id="A0AAD7V979"/>
<evidence type="ECO:0000313" key="2">
    <source>
        <dbReference type="EMBL" id="KAJ8661379.1"/>
    </source>
</evidence>
<dbReference type="RefSeq" id="XP_058346292.1">
    <property type="nucleotide sequence ID" value="XM_058482725.1"/>
</dbReference>
<comment type="caution">
    <text evidence="2">The sequence shown here is derived from an EMBL/GenBank/DDBJ whole genome shotgun (WGS) entry which is preliminary data.</text>
</comment>
<gene>
    <name evidence="2" type="ORF">O0I10_002645</name>
</gene>
<keyword evidence="3" id="KW-1185">Reference proteome</keyword>
<evidence type="ECO:0000259" key="1">
    <source>
        <dbReference type="Pfam" id="PF06985"/>
    </source>
</evidence>
<evidence type="ECO:0000313" key="3">
    <source>
        <dbReference type="Proteomes" id="UP001234581"/>
    </source>
</evidence>
<accession>A0AAD7V979</accession>
<feature type="domain" description="Heterokaryon incompatibility" evidence="1">
    <location>
        <begin position="27"/>
        <end position="181"/>
    </location>
</feature>
<dbReference type="Proteomes" id="UP001234581">
    <property type="component" value="Unassembled WGS sequence"/>
</dbReference>
<reference evidence="2 3" key="1">
    <citation type="submission" date="2023-03" db="EMBL/GenBank/DDBJ databases">
        <title>Genome sequence of Lichtheimia ornata CBS 291.66.</title>
        <authorList>
            <person name="Mohabir J.T."/>
            <person name="Shea T.P."/>
            <person name="Kurbessoian T."/>
            <person name="Berby B."/>
            <person name="Fontaine J."/>
            <person name="Livny J."/>
            <person name="Gnirke A."/>
            <person name="Stajich J.E."/>
            <person name="Cuomo C.A."/>
        </authorList>
    </citation>
    <scope>NUCLEOTIDE SEQUENCE [LARGE SCALE GENOMIC DNA]</scope>
    <source>
        <strain evidence="2">CBS 291.66</strain>
    </source>
</reference>
<dbReference type="InterPro" id="IPR010730">
    <property type="entry name" value="HET"/>
</dbReference>
<protein>
    <recommendedName>
        <fullName evidence="1">Heterokaryon incompatibility domain-containing protein</fullName>
    </recommendedName>
</protein>
<dbReference type="Pfam" id="PF06985">
    <property type="entry name" value="HET"/>
    <property type="match status" value="1"/>
</dbReference>